<organism evidence="1 2">
    <name type="scientific">Tengunoibacter tsumagoiensis</name>
    <dbReference type="NCBI Taxonomy" id="2014871"/>
    <lineage>
        <taxon>Bacteria</taxon>
        <taxon>Bacillati</taxon>
        <taxon>Chloroflexota</taxon>
        <taxon>Ktedonobacteria</taxon>
        <taxon>Ktedonobacterales</taxon>
        <taxon>Dictyobacteraceae</taxon>
        <taxon>Tengunoibacter</taxon>
    </lineage>
</organism>
<reference evidence="2" key="1">
    <citation type="submission" date="2018-12" db="EMBL/GenBank/DDBJ databases">
        <title>Tengunoibacter tsumagoiensis gen. nov., sp. nov., Dictyobacter kobayashii sp. nov., D. alpinus sp. nov., and D. joshuensis sp. nov. and description of Dictyobacteraceae fam. nov. within the order Ktedonobacterales isolated from Tengu-no-mugimeshi.</title>
        <authorList>
            <person name="Wang C.M."/>
            <person name="Zheng Y."/>
            <person name="Sakai Y."/>
            <person name="Toyoda A."/>
            <person name="Minakuchi Y."/>
            <person name="Abe K."/>
            <person name="Yokota A."/>
            <person name="Yabe S."/>
        </authorList>
    </citation>
    <scope>NUCLEOTIDE SEQUENCE [LARGE SCALE GENOMIC DNA]</scope>
    <source>
        <strain evidence="2">Uno3</strain>
    </source>
</reference>
<keyword evidence="2" id="KW-1185">Reference proteome</keyword>
<dbReference type="OrthoDB" id="139634at2"/>
<sequence>MAAVEMRVDLSTLVDALVSGNSDRIISVARDLLLEGRSPDVLLGRIGLIASHGDPDGHPTTTLAAAAMLARLTRYLPEPLDSKVPAQVRTLPLFAQALLMAVPAVRAGHDVKVEYPHPFFPSQLVDTGKSMNDIMHQAVYQNDADLAERALLGLYGTGADYRTMQVRAYESIATTFQDAGHPLIFAVRGFQILDAVEWGDRAPNIIHWLAPHLPLRSNSEETPWIKAVRNYTADPSHSVASIRTRLSAPKDENALPLRQLILSNADTTQVCQGVYDALIKGQASPRAVGSVITLAASDLLQKISDSDRDLFTEVAHGLLFASATHLIFRQVQDVEALPILFTAASYINALQKEITLPAPLTAPGVTHTPFAGGGLIAVAQLESINNQLKAQDLRGALVTAQRYLSLGHDARALFGSIALVAGRIDATADQGHSLQILQAAAESYLTWPTSLASTNIEGLLSVALRAAAFGQADTAISHL</sequence>
<name>A0A402A211_9CHLR</name>
<dbReference type="RefSeq" id="WP_126580656.1">
    <property type="nucleotide sequence ID" value="NZ_BIFR01000001.1"/>
</dbReference>
<dbReference type="AlphaFoldDB" id="A0A402A211"/>
<gene>
    <name evidence="1" type="ORF">KTT_29550</name>
</gene>
<dbReference type="EMBL" id="BIFR01000001">
    <property type="protein sequence ID" value="GCE13096.1"/>
    <property type="molecule type" value="Genomic_DNA"/>
</dbReference>
<proteinExistence type="predicted"/>
<dbReference type="Proteomes" id="UP000287352">
    <property type="component" value="Unassembled WGS sequence"/>
</dbReference>
<evidence type="ECO:0000313" key="1">
    <source>
        <dbReference type="EMBL" id="GCE13096.1"/>
    </source>
</evidence>
<protein>
    <submittedName>
        <fullName evidence="1">Uncharacterized protein</fullName>
    </submittedName>
</protein>
<accession>A0A402A211</accession>
<evidence type="ECO:0000313" key="2">
    <source>
        <dbReference type="Proteomes" id="UP000287352"/>
    </source>
</evidence>
<comment type="caution">
    <text evidence="1">The sequence shown here is derived from an EMBL/GenBank/DDBJ whole genome shotgun (WGS) entry which is preliminary data.</text>
</comment>